<evidence type="ECO:0000256" key="1">
    <source>
        <dbReference type="ARBA" id="ARBA00023015"/>
    </source>
</evidence>
<dbReference type="InterPro" id="IPR036390">
    <property type="entry name" value="WH_DNA-bd_sf"/>
</dbReference>
<dbReference type="Gene3D" id="1.10.10.10">
    <property type="entry name" value="Winged helix-like DNA-binding domain superfamily/Winged helix DNA-binding domain"/>
    <property type="match status" value="1"/>
</dbReference>
<gene>
    <name evidence="6" type="ORF">HG542_12130</name>
</gene>
<dbReference type="InterPro" id="IPR000595">
    <property type="entry name" value="cNMP-bd_dom"/>
</dbReference>
<reference evidence="6 7" key="1">
    <citation type="submission" date="2020-04" db="EMBL/GenBank/DDBJ databases">
        <title>Draft Genome Sequence of Streptomyces morookaense DSM 40503, an 8-azaguanine-producing strain.</title>
        <authorList>
            <person name="Qi J."/>
            <person name="Gao J.-M."/>
        </authorList>
    </citation>
    <scope>NUCLEOTIDE SEQUENCE [LARGE SCALE GENOMIC DNA]</scope>
    <source>
        <strain evidence="6 7">DSM 40503</strain>
    </source>
</reference>
<dbReference type="AlphaFoldDB" id="A0A7Y7B3P1"/>
<dbReference type="Gene3D" id="2.60.120.10">
    <property type="entry name" value="Jelly Rolls"/>
    <property type="match status" value="1"/>
</dbReference>
<accession>A0A7Y7B3P1</accession>
<dbReference type="GO" id="GO:0005829">
    <property type="term" value="C:cytosol"/>
    <property type="evidence" value="ECO:0007669"/>
    <property type="project" value="TreeGrafter"/>
</dbReference>
<dbReference type="InterPro" id="IPR050397">
    <property type="entry name" value="Env_Response_Regulators"/>
</dbReference>
<feature type="domain" description="Cyclic nucleotide-binding" evidence="4">
    <location>
        <begin position="1"/>
        <end position="110"/>
    </location>
</feature>
<dbReference type="GO" id="GO:0003700">
    <property type="term" value="F:DNA-binding transcription factor activity"/>
    <property type="evidence" value="ECO:0007669"/>
    <property type="project" value="TreeGrafter"/>
</dbReference>
<dbReference type="InterPro" id="IPR018490">
    <property type="entry name" value="cNMP-bd_dom_sf"/>
</dbReference>
<name>A0A7Y7B3P1_STRMO</name>
<evidence type="ECO:0000259" key="4">
    <source>
        <dbReference type="PROSITE" id="PS50042"/>
    </source>
</evidence>
<dbReference type="SMART" id="SM00100">
    <property type="entry name" value="cNMP"/>
    <property type="match status" value="1"/>
</dbReference>
<proteinExistence type="predicted"/>
<dbReference type="GO" id="GO:0003677">
    <property type="term" value="F:DNA binding"/>
    <property type="evidence" value="ECO:0007669"/>
    <property type="project" value="UniProtKB-KW"/>
</dbReference>
<dbReference type="Pfam" id="PF00027">
    <property type="entry name" value="cNMP_binding"/>
    <property type="match status" value="1"/>
</dbReference>
<dbReference type="SUPFAM" id="SSF46785">
    <property type="entry name" value="Winged helix' DNA-binding domain"/>
    <property type="match status" value="1"/>
</dbReference>
<dbReference type="Pfam" id="PF13545">
    <property type="entry name" value="HTH_Crp_2"/>
    <property type="match status" value="1"/>
</dbReference>
<dbReference type="InterPro" id="IPR012318">
    <property type="entry name" value="HTH_CRP"/>
</dbReference>
<protein>
    <submittedName>
        <fullName evidence="6">Crp/Fnr family transcriptional regulator</fullName>
    </submittedName>
</protein>
<dbReference type="PROSITE" id="PS50042">
    <property type="entry name" value="CNMP_BINDING_3"/>
    <property type="match status" value="1"/>
</dbReference>
<dbReference type="PROSITE" id="PS51063">
    <property type="entry name" value="HTH_CRP_2"/>
    <property type="match status" value="1"/>
</dbReference>
<dbReference type="InterPro" id="IPR036388">
    <property type="entry name" value="WH-like_DNA-bd_sf"/>
</dbReference>
<dbReference type="PANTHER" id="PTHR24567">
    <property type="entry name" value="CRP FAMILY TRANSCRIPTIONAL REGULATORY PROTEIN"/>
    <property type="match status" value="1"/>
</dbReference>
<evidence type="ECO:0000313" key="7">
    <source>
        <dbReference type="Proteomes" id="UP000587462"/>
    </source>
</evidence>
<feature type="domain" description="HTH crp-type" evidence="5">
    <location>
        <begin position="141"/>
        <end position="214"/>
    </location>
</feature>
<evidence type="ECO:0000259" key="5">
    <source>
        <dbReference type="PROSITE" id="PS51063"/>
    </source>
</evidence>
<dbReference type="InterPro" id="IPR014710">
    <property type="entry name" value="RmlC-like_jellyroll"/>
</dbReference>
<dbReference type="Proteomes" id="UP000587462">
    <property type="component" value="Unassembled WGS sequence"/>
</dbReference>
<evidence type="ECO:0000256" key="3">
    <source>
        <dbReference type="ARBA" id="ARBA00023163"/>
    </source>
</evidence>
<dbReference type="EMBL" id="JABBXF010000023">
    <property type="protein sequence ID" value="NVK78412.1"/>
    <property type="molecule type" value="Genomic_DNA"/>
</dbReference>
<dbReference type="CDD" id="cd00038">
    <property type="entry name" value="CAP_ED"/>
    <property type="match status" value="1"/>
</dbReference>
<keyword evidence="1" id="KW-0805">Transcription regulation</keyword>
<keyword evidence="7" id="KW-1185">Reference proteome</keyword>
<evidence type="ECO:0000313" key="6">
    <source>
        <dbReference type="EMBL" id="NVK78412.1"/>
    </source>
</evidence>
<evidence type="ECO:0000256" key="2">
    <source>
        <dbReference type="ARBA" id="ARBA00023125"/>
    </source>
</evidence>
<keyword evidence="2" id="KW-0238">DNA-binding</keyword>
<dbReference type="SUPFAM" id="SSF51206">
    <property type="entry name" value="cAMP-binding domain-like"/>
    <property type="match status" value="1"/>
</dbReference>
<sequence>MARLPEDARRELLALARPGRHDAGELLMMQGDMTDHVLVLGSVRDAGSSACAKISSILTDGTEGLLGIRVSGDVVGETAAIRGTARSATVTCCSPVRVHALTRDAFLGFLDRNPVAWRALICVAFDRLDVANRRQLDFAAFSVAIRLARVLVELVERHGFRSANGHELGVQLSQVELGRLIGAREDAVGRAMQQLKRDGLAVPHYCGTTVTDLDGLRGLARLA</sequence>
<keyword evidence="3" id="KW-0804">Transcription</keyword>
<dbReference type="PANTHER" id="PTHR24567:SF74">
    <property type="entry name" value="HTH-TYPE TRANSCRIPTIONAL REGULATOR ARCR"/>
    <property type="match status" value="1"/>
</dbReference>
<comment type="caution">
    <text evidence="6">The sequence shown here is derived from an EMBL/GenBank/DDBJ whole genome shotgun (WGS) entry which is preliminary data.</text>
</comment>
<organism evidence="6 7">
    <name type="scientific">Streptomyces morookaense</name>
    <name type="common">Streptoverticillium morookaense</name>
    <dbReference type="NCBI Taxonomy" id="1970"/>
    <lineage>
        <taxon>Bacteria</taxon>
        <taxon>Bacillati</taxon>
        <taxon>Actinomycetota</taxon>
        <taxon>Actinomycetes</taxon>
        <taxon>Kitasatosporales</taxon>
        <taxon>Streptomycetaceae</taxon>
        <taxon>Streptomyces</taxon>
    </lineage>
</organism>